<feature type="transmembrane region" description="Helical" evidence="2">
    <location>
        <begin position="103"/>
        <end position="123"/>
    </location>
</feature>
<proteinExistence type="predicted"/>
<dbReference type="OrthoDB" id="3795578at2759"/>
<dbReference type="EMBL" id="JAPEUX010000001">
    <property type="protein sequence ID" value="KAJ4360376.1"/>
    <property type="molecule type" value="Genomic_DNA"/>
</dbReference>
<evidence type="ECO:0000256" key="1">
    <source>
        <dbReference type="SAM" id="MobiDB-lite"/>
    </source>
</evidence>
<feature type="region of interest" description="Disordered" evidence="1">
    <location>
        <begin position="1"/>
        <end position="20"/>
    </location>
</feature>
<keyword evidence="2" id="KW-0472">Membrane</keyword>
<keyword evidence="2" id="KW-0812">Transmembrane</keyword>
<keyword evidence="4" id="KW-1185">Reference proteome</keyword>
<feature type="region of interest" description="Disordered" evidence="1">
    <location>
        <begin position="194"/>
        <end position="234"/>
    </location>
</feature>
<dbReference type="RefSeq" id="XP_056076578.1">
    <property type="nucleotide sequence ID" value="XM_056209756.1"/>
</dbReference>
<dbReference type="GeneID" id="80904468"/>
<name>A0A9W8XW34_9PLEO</name>
<accession>A0A9W8XW34</accession>
<protein>
    <submittedName>
        <fullName evidence="3">Uncharacterized protein</fullName>
    </submittedName>
</protein>
<feature type="region of interest" description="Disordered" evidence="1">
    <location>
        <begin position="141"/>
        <end position="160"/>
    </location>
</feature>
<evidence type="ECO:0000313" key="4">
    <source>
        <dbReference type="Proteomes" id="UP001140513"/>
    </source>
</evidence>
<comment type="caution">
    <text evidence="3">The sequence shown here is derived from an EMBL/GenBank/DDBJ whole genome shotgun (WGS) entry which is preliminary data.</text>
</comment>
<sequence>MADPQHEIPVSTTPVMSDASSRPVAAAASARKAMPVKNATFETLSTMAASITLGAVSSTFTTLASPVGRAPATVDPPPDPPCASPFDLYSCPSEDYLPGIPPVLIALVCIVLAWTFLFAYAVYHLHQCDAIPHKLPAHPQWRQEENHHGQRSPKKAGGRFEMRGLGGKEMEKERESLGVFDGTGAREMVKLDSRGTDMEEKKKKKTRSGRLGGTVSRGSQCMGIGDSRERSWVGDRSKCEGGVRLKHDVLSDG</sequence>
<evidence type="ECO:0000256" key="2">
    <source>
        <dbReference type="SAM" id="Phobius"/>
    </source>
</evidence>
<gene>
    <name evidence="3" type="ORF">N0V89_000938</name>
</gene>
<reference evidence="3" key="1">
    <citation type="submission" date="2022-10" db="EMBL/GenBank/DDBJ databases">
        <title>Tapping the CABI collections for fungal endophytes: first genome assemblies for Collariella, Neodidymelliopsis, Ascochyta clinopodiicola, Didymella pomorum, Didymosphaeria variabile, Neocosmospora piperis and Neocucurbitaria cava.</title>
        <authorList>
            <person name="Hill R."/>
        </authorList>
    </citation>
    <scope>NUCLEOTIDE SEQUENCE</scope>
    <source>
        <strain evidence="3">IMI 356815</strain>
    </source>
</reference>
<keyword evidence="2" id="KW-1133">Transmembrane helix</keyword>
<organism evidence="3 4">
    <name type="scientific">Didymosphaeria variabile</name>
    <dbReference type="NCBI Taxonomy" id="1932322"/>
    <lineage>
        <taxon>Eukaryota</taxon>
        <taxon>Fungi</taxon>
        <taxon>Dikarya</taxon>
        <taxon>Ascomycota</taxon>
        <taxon>Pezizomycotina</taxon>
        <taxon>Dothideomycetes</taxon>
        <taxon>Pleosporomycetidae</taxon>
        <taxon>Pleosporales</taxon>
        <taxon>Massarineae</taxon>
        <taxon>Didymosphaeriaceae</taxon>
        <taxon>Didymosphaeria</taxon>
    </lineage>
</organism>
<evidence type="ECO:0000313" key="3">
    <source>
        <dbReference type="EMBL" id="KAJ4360376.1"/>
    </source>
</evidence>
<dbReference type="Proteomes" id="UP001140513">
    <property type="component" value="Unassembled WGS sequence"/>
</dbReference>
<dbReference type="AlphaFoldDB" id="A0A9W8XW34"/>